<proteinExistence type="predicted"/>
<accession>A0ABU8HEE1</accession>
<protein>
    <submittedName>
        <fullName evidence="5">TetR/AcrR family transcriptional regulator</fullName>
    </submittedName>
</protein>
<feature type="DNA-binding region" description="H-T-H motif" evidence="3">
    <location>
        <begin position="32"/>
        <end position="51"/>
    </location>
</feature>
<dbReference type="PROSITE" id="PS50977">
    <property type="entry name" value="HTH_TETR_2"/>
    <property type="match status" value="1"/>
</dbReference>
<dbReference type="InterPro" id="IPR023772">
    <property type="entry name" value="DNA-bd_HTH_TetR-type_CS"/>
</dbReference>
<dbReference type="PRINTS" id="PR00455">
    <property type="entry name" value="HTHTETR"/>
</dbReference>
<dbReference type="RefSeq" id="WP_336586938.1">
    <property type="nucleotide sequence ID" value="NZ_JBBAXC010000007.1"/>
</dbReference>
<dbReference type="EMBL" id="JBBAXC010000007">
    <property type="protein sequence ID" value="MEI5907504.1"/>
    <property type="molecule type" value="Genomic_DNA"/>
</dbReference>
<keyword evidence="2 3" id="KW-0238">DNA-binding</keyword>
<dbReference type="PANTHER" id="PTHR43479">
    <property type="entry name" value="ACREF/ENVCD OPERON REPRESSOR-RELATED"/>
    <property type="match status" value="1"/>
</dbReference>
<name>A0ABU8HEE1_9BACI</name>
<dbReference type="InterPro" id="IPR009057">
    <property type="entry name" value="Homeodomain-like_sf"/>
</dbReference>
<dbReference type="Gene3D" id="1.10.357.10">
    <property type="entry name" value="Tetracycline Repressor, domain 2"/>
    <property type="match status" value="1"/>
</dbReference>
<evidence type="ECO:0000256" key="2">
    <source>
        <dbReference type="ARBA" id="ARBA00023125"/>
    </source>
</evidence>
<keyword evidence="6" id="KW-1185">Reference proteome</keyword>
<feature type="domain" description="HTH tetR-type" evidence="4">
    <location>
        <begin position="9"/>
        <end position="69"/>
    </location>
</feature>
<evidence type="ECO:0000256" key="1">
    <source>
        <dbReference type="ARBA" id="ARBA00022491"/>
    </source>
</evidence>
<organism evidence="5 6">
    <name type="scientific">Bacillus spongiae</name>
    <dbReference type="NCBI Taxonomy" id="2683610"/>
    <lineage>
        <taxon>Bacteria</taxon>
        <taxon>Bacillati</taxon>
        <taxon>Bacillota</taxon>
        <taxon>Bacilli</taxon>
        <taxon>Bacillales</taxon>
        <taxon>Bacillaceae</taxon>
        <taxon>Bacillus</taxon>
    </lineage>
</organism>
<dbReference type="PROSITE" id="PS01081">
    <property type="entry name" value="HTH_TETR_1"/>
    <property type="match status" value="1"/>
</dbReference>
<reference evidence="5 6" key="1">
    <citation type="journal article" date="2018" name="J. Microbiol.">
        <title>Bacillus spongiae sp. nov., isolated from sponge of Jeju Island.</title>
        <authorList>
            <person name="Lee G.E."/>
            <person name="Im W.T."/>
            <person name="Park J.S."/>
        </authorList>
    </citation>
    <scope>NUCLEOTIDE SEQUENCE [LARGE SCALE GENOMIC DNA]</scope>
    <source>
        <strain evidence="5 6">135PIL107-10</strain>
    </source>
</reference>
<dbReference type="Proteomes" id="UP001312865">
    <property type="component" value="Unassembled WGS sequence"/>
</dbReference>
<comment type="caution">
    <text evidence="5">The sequence shown here is derived from an EMBL/GenBank/DDBJ whole genome shotgun (WGS) entry which is preliminary data.</text>
</comment>
<evidence type="ECO:0000259" key="4">
    <source>
        <dbReference type="PROSITE" id="PS50977"/>
    </source>
</evidence>
<evidence type="ECO:0000313" key="5">
    <source>
        <dbReference type="EMBL" id="MEI5907504.1"/>
    </source>
</evidence>
<evidence type="ECO:0000256" key="3">
    <source>
        <dbReference type="PROSITE-ProRule" id="PRU00335"/>
    </source>
</evidence>
<sequence>MHTLENMKISKKEIIIECSIQLFNQYGFKKVTVEEICDTSNSSKGTFYKHFSNKIDLIIHIVSAFVNEGNERFKNLMKEEIGFEMLVKEVLYLKQDIMGKYTIHFLTDLYESDTLEVQEILNKLHEDSINNSLMMYELGIKQGKINSHVTSDFFLYQLEILDKTRTDPRVIKMYPDFKKRNMVIFNQFFYGLVKRD</sequence>
<keyword evidence="1" id="KW-0678">Repressor</keyword>
<dbReference type="PANTHER" id="PTHR43479:SF11">
    <property type="entry name" value="ACREF_ENVCD OPERON REPRESSOR-RELATED"/>
    <property type="match status" value="1"/>
</dbReference>
<dbReference type="SUPFAM" id="SSF46689">
    <property type="entry name" value="Homeodomain-like"/>
    <property type="match status" value="1"/>
</dbReference>
<dbReference type="Pfam" id="PF00440">
    <property type="entry name" value="TetR_N"/>
    <property type="match status" value="1"/>
</dbReference>
<gene>
    <name evidence="5" type="ORF">WAK64_10585</name>
</gene>
<dbReference type="InterPro" id="IPR050624">
    <property type="entry name" value="HTH-type_Tx_Regulator"/>
</dbReference>
<dbReference type="InterPro" id="IPR001647">
    <property type="entry name" value="HTH_TetR"/>
</dbReference>
<evidence type="ECO:0000313" key="6">
    <source>
        <dbReference type="Proteomes" id="UP001312865"/>
    </source>
</evidence>